<protein>
    <submittedName>
        <fullName evidence="2">Uncharacterized protein</fullName>
    </submittedName>
</protein>
<dbReference type="AlphaFoldDB" id="A0A8T2RSW4"/>
<gene>
    <name evidence="2" type="ORF">KP509_25G057100</name>
</gene>
<reference evidence="2" key="1">
    <citation type="submission" date="2021-08" db="EMBL/GenBank/DDBJ databases">
        <title>WGS assembly of Ceratopteris richardii.</title>
        <authorList>
            <person name="Marchant D.B."/>
            <person name="Chen G."/>
            <person name="Jenkins J."/>
            <person name="Shu S."/>
            <person name="Leebens-Mack J."/>
            <person name="Grimwood J."/>
            <person name="Schmutz J."/>
            <person name="Soltis P."/>
            <person name="Soltis D."/>
            <person name="Chen Z.-H."/>
        </authorList>
    </citation>
    <scope>NUCLEOTIDE SEQUENCE</scope>
    <source>
        <strain evidence="2">Whitten #5841</strain>
        <tissue evidence="2">Leaf</tissue>
    </source>
</reference>
<feature type="chain" id="PRO_5035839441" evidence="1">
    <location>
        <begin position="19"/>
        <end position="31"/>
    </location>
</feature>
<evidence type="ECO:0000256" key="1">
    <source>
        <dbReference type="SAM" id="SignalP"/>
    </source>
</evidence>
<keyword evidence="3" id="KW-1185">Reference proteome</keyword>
<sequence length="31" mass="3687">MILLSCCWLQAVLIHTFGCKLYRFTQLKCRP</sequence>
<evidence type="ECO:0000313" key="3">
    <source>
        <dbReference type="Proteomes" id="UP000825935"/>
    </source>
</evidence>
<feature type="signal peptide" evidence="1">
    <location>
        <begin position="1"/>
        <end position="18"/>
    </location>
</feature>
<comment type="caution">
    <text evidence="2">The sequence shown here is derived from an EMBL/GenBank/DDBJ whole genome shotgun (WGS) entry which is preliminary data.</text>
</comment>
<name>A0A8T2RSW4_CERRI</name>
<accession>A0A8T2RSW4</accession>
<keyword evidence="1" id="KW-0732">Signal</keyword>
<dbReference type="Proteomes" id="UP000825935">
    <property type="component" value="Chromosome 25"/>
</dbReference>
<proteinExistence type="predicted"/>
<evidence type="ECO:0000313" key="2">
    <source>
        <dbReference type="EMBL" id="KAH7298737.1"/>
    </source>
</evidence>
<dbReference type="EMBL" id="CM035430">
    <property type="protein sequence ID" value="KAH7298737.1"/>
    <property type="molecule type" value="Genomic_DNA"/>
</dbReference>
<organism evidence="2 3">
    <name type="scientific">Ceratopteris richardii</name>
    <name type="common">Triangle waterfern</name>
    <dbReference type="NCBI Taxonomy" id="49495"/>
    <lineage>
        <taxon>Eukaryota</taxon>
        <taxon>Viridiplantae</taxon>
        <taxon>Streptophyta</taxon>
        <taxon>Embryophyta</taxon>
        <taxon>Tracheophyta</taxon>
        <taxon>Polypodiopsida</taxon>
        <taxon>Polypodiidae</taxon>
        <taxon>Polypodiales</taxon>
        <taxon>Pteridineae</taxon>
        <taxon>Pteridaceae</taxon>
        <taxon>Parkerioideae</taxon>
        <taxon>Ceratopteris</taxon>
    </lineage>
</organism>